<dbReference type="Gene3D" id="2.60.40.420">
    <property type="entry name" value="Cupredoxins - blue copper proteins"/>
    <property type="match status" value="3"/>
</dbReference>
<dbReference type="EMBL" id="JACHET010000001">
    <property type="protein sequence ID" value="MBB6183874.1"/>
    <property type="molecule type" value="Genomic_DNA"/>
</dbReference>
<dbReference type="SUPFAM" id="SSF49503">
    <property type="entry name" value="Cupredoxins"/>
    <property type="match status" value="3"/>
</dbReference>
<evidence type="ECO:0000259" key="1">
    <source>
        <dbReference type="Pfam" id="PF07731"/>
    </source>
</evidence>
<dbReference type="Pfam" id="PF07732">
    <property type="entry name" value="Cu-oxidase_3"/>
    <property type="match status" value="1"/>
</dbReference>
<dbReference type="GO" id="GO:0005507">
    <property type="term" value="F:copper ion binding"/>
    <property type="evidence" value="ECO:0007669"/>
    <property type="project" value="InterPro"/>
</dbReference>
<dbReference type="RefSeq" id="WP_052394720.1">
    <property type="nucleotide sequence ID" value="NZ_JACHET010000001.1"/>
</dbReference>
<evidence type="ECO:0000313" key="3">
    <source>
        <dbReference type="EMBL" id="MBB6183874.1"/>
    </source>
</evidence>
<accession>A0A841KPI7</accession>
<dbReference type="InterPro" id="IPR011707">
    <property type="entry name" value="Cu-oxidase-like_N"/>
</dbReference>
<feature type="domain" description="Plastocyanin-like" evidence="1">
    <location>
        <begin position="402"/>
        <end position="528"/>
    </location>
</feature>
<dbReference type="Pfam" id="PF07731">
    <property type="entry name" value="Cu-oxidase_2"/>
    <property type="match status" value="1"/>
</dbReference>
<comment type="caution">
    <text evidence="3">The sequence shown here is derived from an EMBL/GenBank/DDBJ whole genome shotgun (WGS) entry which is preliminary data.</text>
</comment>
<sequence>MPLTRRHFLQAGLLAGAAPWVRLRATPNAASAVPALIDPRTLRAFVDPLPRPLVQRPERLVRVDGVSVPHYRIEQRQVHAKLHRDLPPARLWVYGHGSPGPTLDVRAGQGMTVEWVNALPSTHFLPVDHTLMGSNKGQPDVRTVTHLHGGRTPPDSDGWPTDTRVPGQSQTYRYPLDQEATTLWYHDHAMGVARLNHYAGMMGLCLVRDAHEDALHLPHGEHELPLVLCDRLITAQGQLHYPVSDDPKSPWVPEVFGNAVLVNGALLPYLDVEPRRYRLRVVNGANGRFFRLRLSDGRPLIQIGSDQGLLHAPVEVDQLVLAPAERADLIVDFAPLAGKQVRLTNDGDARGILQFRVADSGRRDDSRVPSVLRDVPRLTATRAVRERNLALNEYEQPSGLPMKMLLNGKYWHDKVTETPHLGDVEIWNLINMTDDSHPIHLHMVRFQILERRRFDSFAYRSRGELRYTGTPQAPAPNERGWKDVAQAHGGMVTRIIVPFDGYAGRYVWHCHILEHAANEMMRPFEVLPKA</sequence>
<protein>
    <submittedName>
        <fullName evidence="3">Spore coat protein A</fullName>
    </submittedName>
</protein>
<dbReference type="PANTHER" id="PTHR48267:SF1">
    <property type="entry name" value="BILIRUBIN OXIDASE"/>
    <property type="match status" value="1"/>
</dbReference>
<dbReference type="InterPro" id="IPR045087">
    <property type="entry name" value="Cu-oxidase_fam"/>
</dbReference>
<organism evidence="3 4">
    <name type="scientific">Oleiagrimonas soli</name>
    <dbReference type="NCBI Taxonomy" id="1543381"/>
    <lineage>
        <taxon>Bacteria</taxon>
        <taxon>Pseudomonadati</taxon>
        <taxon>Pseudomonadota</taxon>
        <taxon>Gammaproteobacteria</taxon>
        <taxon>Lysobacterales</taxon>
        <taxon>Rhodanobacteraceae</taxon>
        <taxon>Oleiagrimonas</taxon>
    </lineage>
</organism>
<dbReference type="InterPro" id="IPR008972">
    <property type="entry name" value="Cupredoxin"/>
</dbReference>
<keyword evidence="3" id="KW-0946">Virion</keyword>
<dbReference type="CDD" id="cd13844">
    <property type="entry name" value="CuRO_1_BOD_CotA_like"/>
    <property type="match status" value="1"/>
</dbReference>
<dbReference type="AlphaFoldDB" id="A0A841KPI7"/>
<dbReference type="InterPro" id="IPR011706">
    <property type="entry name" value="Cu-oxidase_C"/>
</dbReference>
<dbReference type="GO" id="GO:0016491">
    <property type="term" value="F:oxidoreductase activity"/>
    <property type="evidence" value="ECO:0007669"/>
    <property type="project" value="InterPro"/>
</dbReference>
<gene>
    <name evidence="3" type="ORF">HNQ86_001219</name>
</gene>
<feature type="domain" description="Plastocyanin-like" evidence="2">
    <location>
        <begin position="142"/>
        <end position="210"/>
    </location>
</feature>
<dbReference type="PROSITE" id="PS51318">
    <property type="entry name" value="TAT"/>
    <property type="match status" value="1"/>
</dbReference>
<name>A0A841KPI7_9GAMM</name>
<evidence type="ECO:0000259" key="2">
    <source>
        <dbReference type="Pfam" id="PF07732"/>
    </source>
</evidence>
<proteinExistence type="predicted"/>
<dbReference type="CDD" id="cd13891">
    <property type="entry name" value="CuRO_3_CotA_like"/>
    <property type="match status" value="1"/>
</dbReference>
<reference evidence="3 4" key="1">
    <citation type="submission" date="2020-08" db="EMBL/GenBank/DDBJ databases">
        <title>Genomic Encyclopedia of Type Strains, Phase IV (KMG-IV): sequencing the most valuable type-strain genomes for metagenomic binning, comparative biology and taxonomic classification.</title>
        <authorList>
            <person name="Goeker M."/>
        </authorList>
    </citation>
    <scope>NUCLEOTIDE SEQUENCE [LARGE SCALE GENOMIC DNA]</scope>
    <source>
        <strain evidence="3 4">DSM 107085</strain>
    </source>
</reference>
<dbReference type="PANTHER" id="PTHR48267">
    <property type="entry name" value="CUPREDOXIN SUPERFAMILY PROTEIN"/>
    <property type="match status" value="1"/>
</dbReference>
<dbReference type="InterPro" id="IPR006311">
    <property type="entry name" value="TAT_signal"/>
</dbReference>
<keyword evidence="3" id="KW-0167">Capsid protein</keyword>
<dbReference type="Proteomes" id="UP000560000">
    <property type="component" value="Unassembled WGS sequence"/>
</dbReference>
<dbReference type="CDD" id="cd14448">
    <property type="entry name" value="CuRO_2_BOD_CotA_like"/>
    <property type="match status" value="1"/>
</dbReference>
<dbReference type="OrthoDB" id="9757546at2"/>
<evidence type="ECO:0000313" key="4">
    <source>
        <dbReference type="Proteomes" id="UP000560000"/>
    </source>
</evidence>